<proteinExistence type="predicted"/>
<dbReference type="STRING" id="1926881.BTJ39_03205"/>
<evidence type="ECO:0000313" key="9">
    <source>
        <dbReference type="Proteomes" id="UP000190667"/>
    </source>
</evidence>
<dbReference type="Proteomes" id="UP000190667">
    <property type="component" value="Unassembled WGS sequence"/>
</dbReference>
<protein>
    <submittedName>
        <fullName evidence="8">Secretion system protein</fullName>
    </submittedName>
</protein>
<evidence type="ECO:0000256" key="1">
    <source>
        <dbReference type="ARBA" id="ARBA00004651"/>
    </source>
</evidence>
<evidence type="ECO:0000313" key="8">
    <source>
        <dbReference type="EMBL" id="OON42171.1"/>
    </source>
</evidence>
<dbReference type="GO" id="GO:0005886">
    <property type="term" value="C:plasma membrane"/>
    <property type="evidence" value="ECO:0007669"/>
    <property type="project" value="UniProtKB-SubCell"/>
</dbReference>
<dbReference type="InterPro" id="IPR018076">
    <property type="entry name" value="T2SS_GspF_dom"/>
</dbReference>
<dbReference type="RefSeq" id="WP_078001206.1">
    <property type="nucleotide sequence ID" value="NZ_MRUL01000001.1"/>
</dbReference>
<comment type="caution">
    <text evidence="8">The sequence shown here is derived from an EMBL/GenBank/DDBJ whole genome shotgun (WGS) entry which is preliminary data.</text>
</comment>
<keyword evidence="2" id="KW-1003">Cell membrane</keyword>
<dbReference type="AlphaFoldDB" id="A0A1S8YSM4"/>
<dbReference type="PANTHER" id="PTHR35007:SF2">
    <property type="entry name" value="PILUS ASSEMBLE PROTEIN"/>
    <property type="match status" value="1"/>
</dbReference>
<name>A0A1S8YSM4_9GAMM</name>
<evidence type="ECO:0000256" key="6">
    <source>
        <dbReference type="SAM" id="Phobius"/>
    </source>
</evidence>
<keyword evidence="4 6" id="KW-1133">Transmembrane helix</keyword>
<evidence type="ECO:0000256" key="3">
    <source>
        <dbReference type="ARBA" id="ARBA00022692"/>
    </source>
</evidence>
<dbReference type="EMBL" id="MRUL01000001">
    <property type="protein sequence ID" value="OON42171.1"/>
    <property type="molecule type" value="Genomic_DNA"/>
</dbReference>
<feature type="transmembrane region" description="Helical" evidence="6">
    <location>
        <begin position="251"/>
        <end position="274"/>
    </location>
</feature>
<keyword evidence="3 6" id="KW-0812">Transmembrane</keyword>
<organism evidence="8 9">
    <name type="scientific">Izhakiella australiensis</name>
    <dbReference type="NCBI Taxonomy" id="1926881"/>
    <lineage>
        <taxon>Bacteria</taxon>
        <taxon>Pseudomonadati</taxon>
        <taxon>Pseudomonadota</taxon>
        <taxon>Gammaproteobacteria</taxon>
        <taxon>Enterobacterales</taxon>
        <taxon>Erwiniaceae</taxon>
        <taxon>Izhakiella</taxon>
    </lineage>
</organism>
<feature type="transmembrane region" description="Helical" evidence="6">
    <location>
        <begin position="100"/>
        <end position="119"/>
    </location>
</feature>
<comment type="subcellular location">
    <subcellularLocation>
        <location evidence="1">Cell membrane</location>
        <topology evidence="1">Multi-pass membrane protein</topology>
    </subcellularLocation>
</comment>
<accession>A0A1S8YSM4</accession>
<feature type="transmembrane region" description="Helical" evidence="6">
    <location>
        <begin position="6"/>
        <end position="22"/>
    </location>
</feature>
<keyword evidence="5 6" id="KW-0472">Membrane</keyword>
<gene>
    <name evidence="8" type="ORF">BTJ39_03205</name>
</gene>
<feature type="domain" description="Type II secretion system protein GspF" evidence="7">
    <location>
        <begin position="138"/>
        <end position="265"/>
    </location>
</feature>
<evidence type="ECO:0000256" key="4">
    <source>
        <dbReference type="ARBA" id="ARBA00022989"/>
    </source>
</evidence>
<dbReference type="OrthoDB" id="9810662at2"/>
<evidence type="ECO:0000259" key="7">
    <source>
        <dbReference type="Pfam" id="PF00482"/>
    </source>
</evidence>
<feature type="transmembrane region" description="Helical" evidence="6">
    <location>
        <begin position="75"/>
        <end position="94"/>
    </location>
</feature>
<dbReference type="Pfam" id="PF00482">
    <property type="entry name" value="T2SSF"/>
    <property type="match status" value="1"/>
</dbReference>
<reference evidence="8 9" key="1">
    <citation type="submission" date="2016-12" db="EMBL/GenBank/DDBJ databases">
        <title>Izhakiella australiana sp. nov. of genus Izhakiella isolated from Australian desert.</title>
        <authorList>
            <person name="Ji M."/>
        </authorList>
    </citation>
    <scope>NUCLEOTIDE SEQUENCE [LARGE SCALE GENOMIC DNA]</scope>
    <source>
        <strain evidence="8 9">D4N98</strain>
    </source>
</reference>
<keyword evidence="9" id="KW-1185">Reference proteome</keyword>
<evidence type="ECO:0000256" key="5">
    <source>
        <dbReference type="ARBA" id="ARBA00023136"/>
    </source>
</evidence>
<sequence length="279" mass="31513">MEYFFWVVFLSGMGMCIILLRNNQRWSKKRKIIETAEEEYAKNTSGILNYKTIIIENSSLLRFLNHIENSLTMKLRIGLGSGALLLACKLLGLYSIGMKGLAMCVLMILVAVIVLPAMVMKPIIITKTKQLLDALPYFIDLIGVCIQSGMTVESAIKFIAQHADELDRNLATLMHYLIKRAEVSGLEEGLLDLYHAMDMTEMRMFCSTLQQSVHYGTSLYENLMELSKDIRELQLLDSEEKIGNLSAKMSVPLILFIMFPLTILIAAPGILRILKHALF</sequence>
<evidence type="ECO:0000256" key="2">
    <source>
        <dbReference type="ARBA" id="ARBA00022475"/>
    </source>
</evidence>
<dbReference type="PANTHER" id="PTHR35007">
    <property type="entry name" value="INTEGRAL MEMBRANE PROTEIN-RELATED"/>
    <property type="match status" value="1"/>
</dbReference>